<organism evidence="3 4">
    <name type="scientific">Menidia menidia</name>
    <name type="common">Atlantic silverside</name>
    <dbReference type="NCBI Taxonomy" id="238744"/>
    <lineage>
        <taxon>Eukaryota</taxon>
        <taxon>Metazoa</taxon>
        <taxon>Chordata</taxon>
        <taxon>Craniata</taxon>
        <taxon>Vertebrata</taxon>
        <taxon>Euteleostomi</taxon>
        <taxon>Actinopterygii</taxon>
        <taxon>Neopterygii</taxon>
        <taxon>Teleostei</taxon>
        <taxon>Neoteleostei</taxon>
        <taxon>Acanthomorphata</taxon>
        <taxon>Ovalentaria</taxon>
        <taxon>Atherinomorphae</taxon>
        <taxon>Atheriniformes</taxon>
        <taxon>Atherinopsidae</taxon>
        <taxon>Menidiinae</taxon>
        <taxon>Menidia</taxon>
    </lineage>
</organism>
<evidence type="ECO:0000256" key="1">
    <source>
        <dbReference type="SAM" id="MobiDB-lite"/>
    </source>
</evidence>
<gene>
    <name evidence="3" type="ORF">MMEN_LOCUS2444</name>
</gene>
<proteinExistence type="predicted"/>
<reference evidence="3" key="1">
    <citation type="submission" date="2021-05" db="EMBL/GenBank/DDBJ databases">
        <authorList>
            <person name="Tigano A."/>
        </authorList>
    </citation>
    <scope>NUCLEOTIDE SEQUENCE</scope>
</reference>
<sequence>MRETFLFIFVIAVIPQWALSEGSETAVIISPKNSPLRKALAMYSLPVPLIPTLLHVLVLTYVSGGAYYGHKQHPQPYQQMQHLQHMGMGKGGFPQQQYHGKEVPYMQYPHYRKELPQMPMLKGKENTRKGGNFNGGHDKGQTITQGVEGLPQGEPGPAGPPGPDGPPGPPGPPGNGQPGPAGRPGPPGPPGILGVGKPGLPGLPGKPGGNGEAGPQGEMGARGEDGPPGQPGPQGPPGPPGLPGIGKPGANQGLKESQVTRACLVYRDYQDPKETKAWDFRDYLVIKGSQGSLDLRAQEGSLVLGNQD</sequence>
<feature type="signal peptide" evidence="2">
    <location>
        <begin position="1"/>
        <end position="20"/>
    </location>
</feature>
<dbReference type="Pfam" id="PF01391">
    <property type="entry name" value="Collagen"/>
    <property type="match status" value="1"/>
</dbReference>
<protein>
    <submittedName>
        <fullName evidence="3">(Atlantic silverside) hypothetical protein</fullName>
    </submittedName>
</protein>
<feature type="compositionally biased region" description="Pro residues" evidence="1">
    <location>
        <begin position="157"/>
        <end position="190"/>
    </location>
</feature>
<evidence type="ECO:0000313" key="4">
    <source>
        <dbReference type="Proteomes" id="UP000677803"/>
    </source>
</evidence>
<accession>A0A8S4AD03</accession>
<dbReference type="InterPro" id="IPR008160">
    <property type="entry name" value="Collagen"/>
</dbReference>
<evidence type="ECO:0000313" key="3">
    <source>
        <dbReference type="EMBL" id="CAG5865794.1"/>
    </source>
</evidence>
<evidence type="ECO:0000256" key="2">
    <source>
        <dbReference type="SAM" id="SignalP"/>
    </source>
</evidence>
<dbReference type="PANTHER" id="PTHR24637">
    <property type="entry name" value="COLLAGEN"/>
    <property type="match status" value="1"/>
</dbReference>
<keyword evidence="2" id="KW-0732">Signal</keyword>
<dbReference type="AlphaFoldDB" id="A0A8S4AD03"/>
<dbReference type="PANTHER" id="PTHR24637:SF388">
    <property type="entry name" value="NEMATODE CUTICLE COLLAGEN N-TERMINAL DOMAIN-CONTAINING PROTEIN"/>
    <property type="match status" value="1"/>
</dbReference>
<feature type="compositionally biased region" description="Pro residues" evidence="1">
    <location>
        <begin position="228"/>
        <end position="242"/>
    </location>
</feature>
<dbReference type="EMBL" id="CAJRST010001113">
    <property type="protein sequence ID" value="CAG5865794.1"/>
    <property type="molecule type" value="Genomic_DNA"/>
</dbReference>
<dbReference type="OrthoDB" id="8964759at2759"/>
<keyword evidence="4" id="KW-1185">Reference proteome</keyword>
<dbReference type="Proteomes" id="UP000677803">
    <property type="component" value="Unassembled WGS sequence"/>
</dbReference>
<feature type="region of interest" description="Disordered" evidence="1">
    <location>
        <begin position="122"/>
        <end position="255"/>
    </location>
</feature>
<comment type="caution">
    <text evidence="3">The sequence shown here is derived from an EMBL/GenBank/DDBJ whole genome shotgun (WGS) entry which is preliminary data.</text>
</comment>
<feature type="chain" id="PRO_5035914438" evidence="2">
    <location>
        <begin position="21"/>
        <end position="308"/>
    </location>
</feature>
<name>A0A8S4AD03_9TELE</name>
<feature type="compositionally biased region" description="Gly residues" evidence="1">
    <location>
        <begin position="205"/>
        <end position="214"/>
    </location>
</feature>